<organism evidence="2 3">
    <name type="scientific">Xenorhabdus bovienii str. oregonense</name>
    <dbReference type="NCBI Taxonomy" id="1398202"/>
    <lineage>
        <taxon>Bacteria</taxon>
        <taxon>Pseudomonadati</taxon>
        <taxon>Pseudomonadota</taxon>
        <taxon>Gammaproteobacteria</taxon>
        <taxon>Enterobacterales</taxon>
        <taxon>Morganellaceae</taxon>
        <taxon>Xenorhabdus</taxon>
    </lineage>
</organism>
<dbReference type="EMBL" id="CBSX010000231">
    <property type="protein sequence ID" value="CDH07880.1"/>
    <property type="molecule type" value="Genomic_DNA"/>
</dbReference>
<evidence type="ECO:0000313" key="2">
    <source>
        <dbReference type="EMBL" id="CDH07880.1"/>
    </source>
</evidence>
<accession>A0A077P9X4</accession>
<comment type="caution">
    <text evidence="2">The sequence shown here is derived from an EMBL/GenBank/DDBJ whole genome shotgun (WGS) entry which is preliminary data.</text>
</comment>
<dbReference type="RefSeq" id="WP_329837074.1">
    <property type="nucleotide sequence ID" value="NZ_CAWLUU010000060.1"/>
</dbReference>
<dbReference type="HOGENOM" id="CLU_2191422_0_0_6"/>
<dbReference type="Proteomes" id="UP000028483">
    <property type="component" value="Unassembled WGS sequence"/>
</dbReference>
<name>A0A077P9X4_XENBV</name>
<proteinExistence type="inferred from homology"/>
<protein>
    <submittedName>
        <fullName evidence="2">Uncharacterized protein</fullName>
    </submittedName>
</protein>
<evidence type="ECO:0000313" key="3">
    <source>
        <dbReference type="Proteomes" id="UP000028483"/>
    </source>
</evidence>
<reference evidence="2" key="1">
    <citation type="submission" date="2013-07" db="EMBL/GenBank/DDBJ databases">
        <title>Sub-species coevolution in mutualistic symbiosis.</title>
        <authorList>
            <person name="Murfin K."/>
            <person name="Klassen J."/>
            <person name="Lee M."/>
            <person name="Forst S."/>
            <person name="Stock P."/>
            <person name="Goodrich-Blair H."/>
        </authorList>
    </citation>
    <scope>NUCLEOTIDE SEQUENCE [LARGE SCALE GENOMIC DNA]</scope>
    <source>
        <strain evidence="2">Oregonense</strain>
    </source>
</reference>
<dbReference type="Pfam" id="PF06062">
    <property type="entry name" value="UPF0231"/>
    <property type="match status" value="1"/>
</dbReference>
<dbReference type="InterPro" id="IPR008249">
    <property type="entry name" value="UPF0231"/>
</dbReference>
<gene>
    <name evidence="2" type="ORF">XBO1_640002</name>
</gene>
<dbReference type="AlphaFoldDB" id="A0A077P9X4"/>
<evidence type="ECO:0000256" key="1">
    <source>
        <dbReference type="ARBA" id="ARBA00005367"/>
    </source>
</evidence>
<comment type="similarity">
    <text evidence="1">Belongs to the UPF0231 family.</text>
</comment>
<sequence length="126" mass="14408">MLQERSIQLTHYIKKTDGKNEMKFLITEDGYPTVEIDYERHVLADFLIGDVQADVAYTDELISLCDSVSNGKSPLWEGTGNAHTVTIKSDGVEIFNEYTEEGLKIATIEEFKGYLEKWKELLLSRE</sequence>